<comment type="caution">
    <text evidence="2">The sequence shown here is derived from an EMBL/GenBank/DDBJ whole genome shotgun (WGS) entry which is preliminary data.</text>
</comment>
<keyword evidence="1" id="KW-0732">Signal</keyword>
<evidence type="ECO:0000313" key="2">
    <source>
        <dbReference type="EMBL" id="KAK4210383.1"/>
    </source>
</evidence>
<sequence>MKFSILALLGAGAISAEAAKLTHAQATSRLSAAGISWASSGGCSNRNVATCTSFDQVREETIAGAITLKQACGCAITITGGTETGHASGTYSHWNGYKLDMSKTTGLNNYITSTFTRIADRSDGYAQYKARSGNIYCNEGNHWDITFYTDGS</sequence>
<evidence type="ECO:0000256" key="1">
    <source>
        <dbReference type="SAM" id="SignalP"/>
    </source>
</evidence>
<accession>A0AAN7B4A5</accession>
<reference evidence="2" key="2">
    <citation type="submission" date="2023-05" db="EMBL/GenBank/DDBJ databases">
        <authorList>
            <consortium name="Lawrence Berkeley National Laboratory"/>
            <person name="Steindorff A."/>
            <person name="Hensen N."/>
            <person name="Bonometti L."/>
            <person name="Westerberg I."/>
            <person name="Brannstrom I.O."/>
            <person name="Guillou S."/>
            <person name="Cros-Aarteil S."/>
            <person name="Calhoun S."/>
            <person name="Haridas S."/>
            <person name="Kuo A."/>
            <person name="Mondo S."/>
            <person name="Pangilinan J."/>
            <person name="Riley R."/>
            <person name="Labutti K."/>
            <person name="Andreopoulos B."/>
            <person name="Lipzen A."/>
            <person name="Chen C."/>
            <person name="Yanf M."/>
            <person name="Daum C."/>
            <person name="Ng V."/>
            <person name="Clum A."/>
            <person name="Ohm R."/>
            <person name="Martin F."/>
            <person name="Silar P."/>
            <person name="Natvig D."/>
            <person name="Lalanne C."/>
            <person name="Gautier V."/>
            <person name="Ament-Velasquez S.L."/>
            <person name="Kruys A."/>
            <person name="Hutchinson M.I."/>
            <person name="Powell A.J."/>
            <person name="Barry K."/>
            <person name="Miller A.N."/>
            <person name="Grigoriev I.V."/>
            <person name="Debuchy R."/>
            <person name="Gladieux P."/>
            <person name="Thoren M.H."/>
            <person name="Johannesson H."/>
        </authorList>
    </citation>
    <scope>NUCLEOTIDE SEQUENCE</scope>
    <source>
        <strain evidence="2">PSN293</strain>
    </source>
</reference>
<keyword evidence="3" id="KW-1185">Reference proteome</keyword>
<evidence type="ECO:0000313" key="3">
    <source>
        <dbReference type="Proteomes" id="UP001301769"/>
    </source>
</evidence>
<dbReference type="EMBL" id="MU858176">
    <property type="protein sequence ID" value="KAK4210383.1"/>
    <property type="molecule type" value="Genomic_DNA"/>
</dbReference>
<dbReference type="Proteomes" id="UP001301769">
    <property type="component" value="Unassembled WGS sequence"/>
</dbReference>
<dbReference type="AlphaFoldDB" id="A0AAN7B4A5"/>
<gene>
    <name evidence="2" type="ORF">QBC37DRAFT_377097</name>
</gene>
<name>A0AAN7B4A5_9PEZI</name>
<proteinExistence type="predicted"/>
<organism evidence="2 3">
    <name type="scientific">Rhypophila decipiens</name>
    <dbReference type="NCBI Taxonomy" id="261697"/>
    <lineage>
        <taxon>Eukaryota</taxon>
        <taxon>Fungi</taxon>
        <taxon>Dikarya</taxon>
        <taxon>Ascomycota</taxon>
        <taxon>Pezizomycotina</taxon>
        <taxon>Sordariomycetes</taxon>
        <taxon>Sordariomycetidae</taxon>
        <taxon>Sordariales</taxon>
        <taxon>Naviculisporaceae</taxon>
        <taxon>Rhypophila</taxon>
    </lineage>
</organism>
<reference evidence="2" key="1">
    <citation type="journal article" date="2023" name="Mol. Phylogenet. Evol.">
        <title>Genome-scale phylogeny and comparative genomics of the fungal order Sordariales.</title>
        <authorList>
            <person name="Hensen N."/>
            <person name="Bonometti L."/>
            <person name="Westerberg I."/>
            <person name="Brannstrom I.O."/>
            <person name="Guillou S."/>
            <person name="Cros-Aarteil S."/>
            <person name="Calhoun S."/>
            <person name="Haridas S."/>
            <person name="Kuo A."/>
            <person name="Mondo S."/>
            <person name="Pangilinan J."/>
            <person name="Riley R."/>
            <person name="LaButti K."/>
            <person name="Andreopoulos B."/>
            <person name="Lipzen A."/>
            <person name="Chen C."/>
            <person name="Yan M."/>
            <person name="Daum C."/>
            <person name="Ng V."/>
            <person name="Clum A."/>
            <person name="Steindorff A."/>
            <person name="Ohm R.A."/>
            <person name="Martin F."/>
            <person name="Silar P."/>
            <person name="Natvig D.O."/>
            <person name="Lalanne C."/>
            <person name="Gautier V."/>
            <person name="Ament-Velasquez S.L."/>
            <person name="Kruys A."/>
            <person name="Hutchinson M.I."/>
            <person name="Powell A.J."/>
            <person name="Barry K."/>
            <person name="Miller A.N."/>
            <person name="Grigoriev I.V."/>
            <person name="Debuchy R."/>
            <person name="Gladieux P."/>
            <person name="Hiltunen Thoren M."/>
            <person name="Johannesson H."/>
        </authorList>
    </citation>
    <scope>NUCLEOTIDE SEQUENCE</scope>
    <source>
        <strain evidence="2">PSN293</strain>
    </source>
</reference>
<feature type="chain" id="PRO_5043027178" evidence="1">
    <location>
        <begin position="19"/>
        <end position="152"/>
    </location>
</feature>
<protein>
    <submittedName>
        <fullName evidence="2">Uncharacterized protein</fullName>
    </submittedName>
</protein>
<feature type="signal peptide" evidence="1">
    <location>
        <begin position="1"/>
        <end position="18"/>
    </location>
</feature>